<sequence length="227" mass="25433">MNDTETVLQNRSEPRYGGLRLARPAPPDAVPGKRGLDVLLAAIGLLAALPVLLAIALLIKLENPRAPILFKQVRIGKDGVPFKMYKFRSMVPNAEALLEKLASRNEASGAMFKMKRDPRVTRIGRVLRRTSLDELPQLWNVLKGEMSLVGPRPPLPREVALYGEYEMRRLSVTPGCTGLWQVSGRSSIGFEQMVELDLKYIQNRGLWLDIKIILRTVKLVFGSKDAY</sequence>
<dbReference type="RefSeq" id="WP_185136874.1">
    <property type="nucleotide sequence ID" value="NZ_BORM01000001.1"/>
</dbReference>
<keyword evidence="2" id="KW-0812">Transmembrane</keyword>
<gene>
    <name evidence="4" type="ORF">H7B90_15775</name>
</gene>
<dbReference type="PANTHER" id="PTHR30576">
    <property type="entry name" value="COLANIC BIOSYNTHESIS UDP-GLUCOSE LIPID CARRIER TRANSFERASE"/>
    <property type="match status" value="1"/>
</dbReference>
<protein>
    <submittedName>
        <fullName evidence="4">Sugar transferase</fullName>
    </submittedName>
</protein>
<evidence type="ECO:0000313" key="5">
    <source>
        <dbReference type="Proteomes" id="UP000553776"/>
    </source>
</evidence>
<dbReference type="InterPro" id="IPR003362">
    <property type="entry name" value="Bact_transf"/>
</dbReference>
<reference evidence="4 5" key="1">
    <citation type="submission" date="2020-08" db="EMBL/GenBank/DDBJ databases">
        <title>Cohnella phylogeny.</title>
        <authorList>
            <person name="Dunlap C."/>
        </authorList>
    </citation>
    <scope>NUCLEOTIDE SEQUENCE [LARGE SCALE GENOMIC DNA]</scope>
    <source>
        <strain evidence="4 5">DSM 25239</strain>
    </source>
</reference>
<dbReference type="GO" id="GO:0016780">
    <property type="term" value="F:phosphotransferase activity, for other substituted phosphate groups"/>
    <property type="evidence" value="ECO:0007669"/>
    <property type="project" value="TreeGrafter"/>
</dbReference>
<name>A0A841TZ89_9BACL</name>
<dbReference type="AlphaFoldDB" id="A0A841TZ89"/>
<keyword evidence="2" id="KW-0472">Membrane</keyword>
<feature type="transmembrane region" description="Helical" evidence="2">
    <location>
        <begin position="38"/>
        <end position="59"/>
    </location>
</feature>
<evidence type="ECO:0000256" key="1">
    <source>
        <dbReference type="ARBA" id="ARBA00006464"/>
    </source>
</evidence>
<evidence type="ECO:0000256" key="2">
    <source>
        <dbReference type="SAM" id="Phobius"/>
    </source>
</evidence>
<accession>A0A841TZ89</accession>
<comment type="caution">
    <text evidence="4">The sequence shown here is derived from an EMBL/GenBank/DDBJ whole genome shotgun (WGS) entry which is preliminary data.</text>
</comment>
<evidence type="ECO:0000259" key="3">
    <source>
        <dbReference type="Pfam" id="PF02397"/>
    </source>
</evidence>
<feature type="domain" description="Bacterial sugar transferase" evidence="3">
    <location>
        <begin position="33"/>
        <end position="221"/>
    </location>
</feature>
<organism evidence="4 5">
    <name type="scientific">Cohnella xylanilytica</name>
    <dbReference type="NCBI Taxonomy" id="557555"/>
    <lineage>
        <taxon>Bacteria</taxon>
        <taxon>Bacillati</taxon>
        <taxon>Bacillota</taxon>
        <taxon>Bacilli</taxon>
        <taxon>Bacillales</taxon>
        <taxon>Paenibacillaceae</taxon>
        <taxon>Cohnella</taxon>
    </lineage>
</organism>
<dbReference type="EMBL" id="JACJVR010000060">
    <property type="protein sequence ID" value="MBB6692869.1"/>
    <property type="molecule type" value="Genomic_DNA"/>
</dbReference>
<dbReference type="PANTHER" id="PTHR30576:SF10">
    <property type="entry name" value="SLL5057 PROTEIN"/>
    <property type="match status" value="1"/>
</dbReference>
<keyword evidence="5" id="KW-1185">Reference proteome</keyword>
<dbReference type="Pfam" id="PF02397">
    <property type="entry name" value="Bac_transf"/>
    <property type="match status" value="1"/>
</dbReference>
<comment type="similarity">
    <text evidence="1">Belongs to the bacterial sugar transferase family.</text>
</comment>
<keyword evidence="2" id="KW-1133">Transmembrane helix</keyword>
<proteinExistence type="inferred from homology"/>
<keyword evidence="4" id="KW-0808">Transferase</keyword>
<dbReference type="Proteomes" id="UP000553776">
    <property type="component" value="Unassembled WGS sequence"/>
</dbReference>
<evidence type="ECO:0000313" key="4">
    <source>
        <dbReference type="EMBL" id="MBB6692869.1"/>
    </source>
</evidence>